<evidence type="ECO:0008006" key="4">
    <source>
        <dbReference type="Google" id="ProtNLM"/>
    </source>
</evidence>
<reference evidence="3" key="1">
    <citation type="journal article" date="2019" name="Sci. Rep.">
        <title>Draft genome of Tanacetum cinerariifolium, the natural source of mosquito coil.</title>
        <authorList>
            <person name="Yamashiro T."/>
            <person name="Shiraishi A."/>
            <person name="Satake H."/>
            <person name="Nakayama K."/>
        </authorList>
    </citation>
    <scope>NUCLEOTIDE SEQUENCE</scope>
</reference>
<dbReference type="EMBL" id="BKCJ010010890">
    <property type="protein sequence ID" value="GEU93596.1"/>
    <property type="molecule type" value="Genomic_DNA"/>
</dbReference>
<comment type="caution">
    <text evidence="3">The sequence shown here is derived from an EMBL/GenBank/DDBJ whole genome shotgun (WGS) entry which is preliminary data.</text>
</comment>
<evidence type="ECO:0000256" key="2">
    <source>
        <dbReference type="SAM" id="MobiDB-lite"/>
    </source>
</evidence>
<name>A0A6L2P5H8_TANCI</name>
<keyword evidence="1" id="KW-0175">Coiled coil</keyword>
<proteinExistence type="predicted"/>
<feature type="region of interest" description="Disordered" evidence="2">
    <location>
        <begin position="603"/>
        <end position="622"/>
    </location>
</feature>
<sequence length="670" mass="73924">MNMFAFIQVADHTKVKVKERERAAREARLLDSTVGRVVSLLPVTPARAKSEFEASVKRLFDECGSADQVDSAAGGGQEAEVGIATGGQDRCWENMAAERPKRPRKKSRTDLAYGYFFSVCHPEHESGSPIDSITGLNIRTIGASEWFIISLDSSHHPSTHASEAECDSIIRPDVVPPVMTEVVVTSLAVDIPSVLETGVKRPCTKFFVPQWNVLNDSLLDDYDVSREFVDHLAPPALFSHIREMDYHHLFTEFNREEEVKSECEKQADLLKVSASEATKKKHASEIDALKQKNVALENEKGSLDRKVAELQSLVSTKDLELKELNVVVSSPRSQKDGLVDQVHELEATGSGLCGQVSSYERLKGHIKEFQDAQMNIVNDKVAKLDTDRLEMALHFEEKSIFQPWEQPLAVPSRKGMHGGLSAGIDHGKAGMSLEDVVAYNPSVEADYTSAFQRLREVNFPLLFELQYHKDESTADVMDLLHLEGPLADVLGMSDLQPNIEQRKLPIHRPEDQVILGETSLLVALDVTHSCVERIMENIAAQWSAFISVWTPLVDPLSVENLVGTAGTSNSMPVTVATTTALSITFASASTVPPITIEDYETIGTDGPEDAKGSGQGEAASFPNTVEFEKEELDTTPERDPQLILYWSLLIFLPLLIGRGPVWPFCSGFCT</sequence>
<organism evidence="3">
    <name type="scientific">Tanacetum cinerariifolium</name>
    <name type="common">Dalmatian daisy</name>
    <name type="synonym">Chrysanthemum cinerariifolium</name>
    <dbReference type="NCBI Taxonomy" id="118510"/>
    <lineage>
        <taxon>Eukaryota</taxon>
        <taxon>Viridiplantae</taxon>
        <taxon>Streptophyta</taxon>
        <taxon>Embryophyta</taxon>
        <taxon>Tracheophyta</taxon>
        <taxon>Spermatophyta</taxon>
        <taxon>Magnoliopsida</taxon>
        <taxon>eudicotyledons</taxon>
        <taxon>Gunneridae</taxon>
        <taxon>Pentapetalae</taxon>
        <taxon>asterids</taxon>
        <taxon>campanulids</taxon>
        <taxon>Asterales</taxon>
        <taxon>Asteraceae</taxon>
        <taxon>Asteroideae</taxon>
        <taxon>Anthemideae</taxon>
        <taxon>Anthemidinae</taxon>
        <taxon>Tanacetum</taxon>
    </lineage>
</organism>
<accession>A0A6L2P5H8</accession>
<evidence type="ECO:0000313" key="3">
    <source>
        <dbReference type="EMBL" id="GEU93596.1"/>
    </source>
</evidence>
<evidence type="ECO:0000256" key="1">
    <source>
        <dbReference type="SAM" id="Coils"/>
    </source>
</evidence>
<dbReference type="AlphaFoldDB" id="A0A6L2P5H8"/>
<feature type="coiled-coil region" evidence="1">
    <location>
        <begin position="272"/>
        <end position="313"/>
    </location>
</feature>
<protein>
    <recommendedName>
        <fullName evidence="4">Transposase (Putative), gypsy type</fullName>
    </recommendedName>
</protein>
<gene>
    <name evidence="3" type="ORF">Tci_065574</name>
</gene>